<keyword evidence="1" id="KW-1133">Transmembrane helix</keyword>
<gene>
    <name evidence="2" type="ORF">PVP01_0005730</name>
</gene>
<keyword evidence="1" id="KW-0472">Membrane</keyword>
<protein>
    <submittedName>
        <fullName evidence="2">VIR protein</fullName>
    </submittedName>
</protein>
<name>A0A565A4U9_PLAVI</name>
<keyword evidence="1" id="KW-0812">Transmembrane</keyword>
<dbReference type="AlphaFoldDB" id="A0A565A4U9"/>
<dbReference type="VEuPathDB" id="PlasmoDB:PVPAM_130005200"/>
<dbReference type="VEuPathDB" id="PlasmoDB:PVP01_0005730"/>
<accession>A0A565A4U9</accession>
<organism evidence="2">
    <name type="scientific">Plasmodium vivax</name>
    <name type="common">malaria parasite P. vivax</name>
    <dbReference type="NCBI Taxonomy" id="5855"/>
    <lineage>
        <taxon>Eukaryota</taxon>
        <taxon>Sar</taxon>
        <taxon>Alveolata</taxon>
        <taxon>Apicomplexa</taxon>
        <taxon>Aconoidasida</taxon>
        <taxon>Haemosporida</taxon>
        <taxon>Plasmodiidae</taxon>
        <taxon>Plasmodium</taxon>
        <taxon>Plasmodium (Plasmodium)</taxon>
    </lineage>
</organism>
<feature type="transmembrane region" description="Helical" evidence="1">
    <location>
        <begin position="40"/>
        <end position="63"/>
    </location>
</feature>
<dbReference type="EMBL" id="FLZR02000017">
    <property type="protein sequence ID" value="VUZ99859.1"/>
    <property type="molecule type" value="Genomic_DNA"/>
</dbReference>
<evidence type="ECO:0000256" key="1">
    <source>
        <dbReference type="SAM" id="Phobius"/>
    </source>
</evidence>
<evidence type="ECO:0000313" key="2">
    <source>
        <dbReference type="EMBL" id="VUZ99859.1"/>
    </source>
</evidence>
<sequence>MDITNEKYPRENEIDNPDDVKTNPDIWAIVLSFKDYTAHIIVILTIIMLVPLLFKFTPLGLLFKKKKKKNKKYMKNELQRVQVEPSSLNERNYHLAYGNYER</sequence>
<dbReference type="Proteomes" id="UP000220605">
    <property type="component" value="Unassembled WGS sequence"/>
</dbReference>
<reference evidence="2" key="1">
    <citation type="submission" date="2016-07" db="EMBL/GenBank/DDBJ databases">
        <authorList>
            <consortium name="Pathogen Informatics"/>
        </authorList>
    </citation>
    <scope>NUCLEOTIDE SEQUENCE</scope>
</reference>
<proteinExistence type="predicted"/>